<keyword evidence="1" id="KW-0472">Membrane</keyword>
<keyword evidence="3" id="KW-1185">Reference proteome</keyword>
<accession>A0A6L5R247</accession>
<protein>
    <recommendedName>
        <fullName evidence="4">Integral membrane protein</fullName>
    </recommendedName>
</protein>
<feature type="transmembrane region" description="Helical" evidence="1">
    <location>
        <begin position="328"/>
        <end position="356"/>
    </location>
</feature>
<evidence type="ECO:0000313" key="3">
    <source>
        <dbReference type="Proteomes" id="UP000476511"/>
    </source>
</evidence>
<keyword evidence="1" id="KW-1133">Transmembrane helix</keyword>
<comment type="caution">
    <text evidence="2">The sequence shown here is derived from an EMBL/GenBank/DDBJ whole genome shotgun (WGS) entry which is preliminary data.</text>
</comment>
<feature type="transmembrane region" description="Helical" evidence="1">
    <location>
        <begin position="255"/>
        <end position="279"/>
    </location>
</feature>
<keyword evidence="1" id="KW-0812">Transmembrane</keyword>
<dbReference type="EMBL" id="WKJD01000015">
    <property type="protein sequence ID" value="MRX44069.1"/>
    <property type="molecule type" value="Genomic_DNA"/>
</dbReference>
<feature type="transmembrane region" description="Helical" evidence="1">
    <location>
        <begin position="168"/>
        <end position="189"/>
    </location>
</feature>
<name>A0A6L5R247_9MICO</name>
<feature type="transmembrane region" description="Helical" evidence="1">
    <location>
        <begin position="397"/>
        <end position="413"/>
    </location>
</feature>
<feature type="transmembrane region" description="Helical" evidence="1">
    <location>
        <begin position="368"/>
        <end position="385"/>
    </location>
</feature>
<dbReference type="Proteomes" id="UP000476511">
    <property type="component" value="Unassembled WGS sequence"/>
</dbReference>
<reference evidence="2 3" key="1">
    <citation type="submission" date="2019-11" db="EMBL/GenBank/DDBJ databases">
        <title>Agromyces kandeliae sp. nov., isolated from mangrove soil.</title>
        <authorList>
            <person name="Wang R."/>
        </authorList>
    </citation>
    <scope>NUCLEOTIDE SEQUENCE [LARGE SCALE GENOMIC DNA]</scope>
    <source>
        <strain evidence="2 3">Q22</strain>
    </source>
</reference>
<proteinExistence type="predicted"/>
<gene>
    <name evidence="2" type="ORF">GJR97_10060</name>
</gene>
<evidence type="ECO:0008006" key="4">
    <source>
        <dbReference type="Google" id="ProtNLM"/>
    </source>
</evidence>
<feature type="transmembrane region" description="Helical" evidence="1">
    <location>
        <begin position="77"/>
        <end position="96"/>
    </location>
</feature>
<evidence type="ECO:0000256" key="1">
    <source>
        <dbReference type="SAM" id="Phobius"/>
    </source>
</evidence>
<feature type="transmembrane region" description="Helical" evidence="1">
    <location>
        <begin position="53"/>
        <end position="70"/>
    </location>
</feature>
<feature type="transmembrane region" description="Helical" evidence="1">
    <location>
        <begin position="210"/>
        <end position="235"/>
    </location>
</feature>
<organism evidence="2 3">
    <name type="scientific">Agromyces kandeliae</name>
    <dbReference type="NCBI Taxonomy" id="2666141"/>
    <lineage>
        <taxon>Bacteria</taxon>
        <taxon>Bacillati</taxon>
        <taxon>Actinomycetota</taxon>
        <taxon>Actinomycetes</taxon>
        <taxon>Micrococcales</taxon>
        <taxon>Microbacteriaceae</taxon>
        <taxon>Agromyces</taxon>
    </lineage>
</organism>
<sequence>MLVAAAPWIGLGIALALIALAMIVPPLLGQSVHIRSFPPLHAEWMPRLGPGTLPAVLLAVAAAVWGVPLARRLRWGALLGVVYAVAVAWMVALATVDSWDGIGQVLEHRYEYLGTAREVTDFGATLRDYVAHIPLDSVDNWPVHIAGHPPGALLFFVVLVRLGLGGGLAAGFVVLLVGATASLAVLALLRRLGAEGAARRAAPFLAMGPAAIWFAVSADGMFAAVAAWGLCTLGFAATARRPAAMAAWSVLAGLLLGYCVMMSYGLPILGILALAVLALGRDWRPLPIAAAAALAVVLAFAAFGFLWWEAFPVLVERYWDGVASRRQFTYWVWGNLAALAISAGPLVGAAIATAGARAVGWRSEARPERVVIVLALAAAATILAADLSQMSKAEVERIWLPFVPWLLVGTALLTERWRRVGFAGQLAFALLVQHLLVTSW</sequence>
<feature type="transmembrane region" description="Helical" evidence="1">
    <location>
        <begin position="286"/>
        <end position="308"/>
    </location>
</feature>
<dbReference type="AlphaFoldDB" id="A0A6L5R247"/>
<evidence type="ECO:0000313" key="2">
    <source>
        <dbReference type="EMBL" id="MRX44069.1"/>
    </source>
</evidence>